<dbReference type="Proteomes" id="UP000199213">
    <property type="component" value="Unassembled WGS sequence"/>
</dbReference>
<accession>A0A1G9DFL2</accession>
<sequence length="156" mass="17134">MTNDENTGCACCGPNVGDNTPPARTDGVALEPRHDGAETDSTEGSDSLLGWVPPSCELPPSRQPERAAEFDALFTAALRSFHRPEPTRLRLVFDPAWRDTARDLVERESRCCSLFTFVLHQREEELRLDITVPADQRPVLEALARHAAATTPEGAP</sequence>
<evidence type="ECO:0000313" key="2">
    <source>
        <dbReference type="EMBL" id="SDK62657.1"/>
    </source>
</evidence>
<gene>
    <name evidence="2" type="ORF">SAMN04487820_11062</name>
</gene>
<organism evidence="2 3">
    <name type="scientific">Actinopolyspora mzabensis</name>
    <dbReference type="NCBI Taxonomy" id="995066"/>
    <lineage>
        <taxon>Bacteria</taxon>
        <taxon>Bacillati</taxon>
        <taxon>Actinomycetota</taxon>
        <taxon>Actinomycetes</taxon>
        <taxon>Actinopolysporales</taxon>
        <taxon>Actinopolysporaceae</taxon>
        <taxon>Actinopolyspora</taxon>
    </lineage>
</organism>
<reference evidence="3" key="1">
    <citation type="submission" date="2016-10" db="EMBL/GenBank/DDBJ databases">
        <authorList>
            <person name="Varghese N."/>
            <person name="Submissions S."/>
        </authorList>
    </citation>
    <scope>NUCLEOTIDE SEQUENCE [LARGE SCALE GENOMIC DNA]</scope>
    <source>
        <strain evidence="3">DSM 45460</strain>
    </source>
</reference>
<feature type="region of interest" description="Disordered" evidence="1">
    <location>
        <begin position="1"/>
        <end position="50"/>
    </location>
</feature>
<keyword evidence="3" id="KW-1185">Reference proteome</keyword>
<dbReference type="EMBL" id="FNFM01000010">
    <property type="protein sequence ID" value="SDK62657.1"/>
    <property type="molecule type" value="Genomic_DNA"/>
</dbReference>
<proteinExistence type="predicted"/>
<dbReference type="RefSeq" id="WP_218120206.1">
    <property type="nucleotide sequence ID" value="NZ_FNFM01000010.1"/>
</dbReference>
<evidence type="ECO:0000313" key="3">
    <source>
        <dbReference type="Proteomes" id="UP000199213"/>
    </source>
</evidence>
<protein>
    <submittedName>
        <fullName evidence="2">Uncharacterized protein</fullName>
    </submittedName>
</protein>
<name>A0A1G9DFL2_ACTMZ</name>
<dbReference type="AlphaFoldDB" id="A0A1G9DFL2"/>
<evidence type="ECO:0000256" key="1">
    <source>
        <dbReference type="SAM" id="MobiDB-lite"/>
    </source>
</evidence>